<dbReference type="EMBL" id="BJLP01000004">
    <property type="protein sequence ID" value="GEA79963.1"/>
    <property type="molecule type" value="Genomic_DNA"/>
</dbReference>
<organism evidence="1 2">
    <name type="scientific">Cellulomonas uda</name>
    <dbReference type="NCBI Taxonomy" id="1714"/>
    <lineage>
        <taxon>Bacteria</taxon>
        <taxon>Bacillati</taxon>
        <taxon>Actinomycetota</taxon>
        <taxon>Actinomycetes</taxon>
        <taxon>Micrococcales</taxon>
        <taxon>Cellulomonadaceae</taxon>
        <taxon>Cellulomonas</taxon>
    </lineage>
</organism>
<keyword evidence="2" id="KW-1185">Reference proteome</keyword>
<accession>A0A4Y3K7H1</accession>
<dbReference type="RefSeq" id="WP_141318310.1">
    <property type="nucleotide sequence ID" value="NZ_BJLP01000004.1"/>
</dbReference>
<reference evidence="1 2" key="1">
    <citation type="submission" date="2019-06" db="EMBL/GenBank/DDBJ databases">
        <title>Whole genome shotgun sequence of Cellulomonas uda NBRC 3747.</title>
        <authorList>
            <person name="Hosoyama A."/>
            <person name="Uohara A."/>
            <person name="Ohji S."/>
            <person name="Ichikawa N."/>
        </authorList>
    </citation>
    <scope>NUCLEOTIDE SEQUENCE [LARGE SCALE GENOMIC DNA]</scope>
    <source>
        <strain evidence="1 2">NBRC 3747</strain>
    </source>
</reference>
<sequence>MGYLRYGGVEYTANDSVLETFRPVVARVIDEGGSLWASLFDGEAVARILVSPGVPLTLATDGSGTFAQDAAERWLADARAGRVIKLSCLDVLCDCPLRESSH</sequence>
<protein>
    <submittedName>
        <fullName evidence="1">Uncharacterized protein</fullName>
    </submittedName>
</protein>
<dbReference type="AlphaFoldDB" id="A0A4Y3K7H1"/>
<proteinExistence type="predicted"/>
<evidence type="ECO:0000313" key="1">
    <source>
        <dbReference type="EMBL" id="GEA79963.1"/>
    </source>
</evidence>
<dbReference type="Proteomes" id="UP000315842">
    <property type="component" value="Unassembled WGS sequence"/>
</dbReference>
<gene>
    <name evidence="1" type="ORF">CUD01_04070</name>
</gene>
<evidence type="ECO:0000313" key="2">
    <source>
        <dbReference type="Proteomes" id="UP000315842"/>
    </source>
</evidence>
<comment type="caution">
    <text evidence="1">The sequence shown here is derived from an EMBL/GenBank/DDBJ whole genome shotgun (WGS) entry which is preliminary data.</text>
</comment>
<name>A0A4Y3K7H1_CELUD</name>